<protein>
    <submittedName>
        <fullName evidence="1">Uncharacterized protein</fullName>
    </submittedName>
</protein>
<organism evidence="1 2">
    <name type="scientific">Niastella populi</name>
    <dbReference type="NCBI Taxonomy" id="550983"/>
    <lineage>
        <taxon>Bacteria</taxon>
        <taxon>Pseudomonadati</taxon>
        <taxon>Bacteroidota</taxon>
        <taxon>Chitinophagia</taxon>
        <taxon>Chitinophagales</taxon>
        <taxon>Chitinophagaceae</taxon>
        <taxon>Niastella</taxon>
    </lineage>
</organism>
<accession>A0A1V9EHL0</accession>
<evidence type="ECO:0000313" key="1">
    <source>
        <dbReference type="EMBL" id="OQP45616.1"/>
    </source>
</evidence>
<dbReference type="Proteomes" id="UP000192276">
    <property type="component" value="Unassembled WGS sequence"/>
</dbReference>
<reference evidence="2" key="1">
    <citation type="submission" date="2016-04" db="EMBL/GenBank/DDBJ databases">
        <authorList>
            <person name="Chen L."/>
            <person name="Zhuang W."/>
            <person name="Wang G."/>
        </authorList>
    </citation>
    <scope>NUCLEOTIDE SEQUENCE [LARGE SCALE GENOMIC DNA]</scope>
    <source>
        <strain evidence="2">208</strain>
    </source>
</reference>
<evidence type="ECO:0000313" key="2">
    <source>
        <dbReference type="Proteomes" id="UP000192276"/>
    </source>
</evidence>
<sequence length="75" mass="8737">MDNWPCLFSFAGTCKTKLTANNNRYLLLPGYIKITPYKLHLLFEKAKNPERACVKPGMNDIIHVSTMCQTYVFHW</sequence>
<comment type="caution">
    <text evidence="1">The sequence shown here is derived from an EMBL/GenBank/DDBJ whole genome shotgun (WGS) entry which is preliminary data.</text>
</comment>
<dbReference type="AlphaFoldDB" id="A0A1V9EHL0"/>
<dbReference type="EMBL" id="LWBP01000254">
    <property type="protein sequence ID" value="OQP45616.1"/>
    <property type="molecule type" value="Genomic_DNA"/>
</dbReference>
<name>A0A1V9EHL0_9BACT</name>
<keyword evidence="2" id="KW-1185">Reference proteome</keyword>
<gene>
    <name evidence="1" type="ORF">A4R26_08915</name>
</gene>
<proteinExistence type="predicted"/>